<dbReference type="InterPro" id="IPR001537">
    <property type="entry name" value="SpoU_MeTrfase"/>
</dbReference>
<dbReference type="SUPFAM" id="SSF75217">
    <property type="entry name" value="alpha/beta knot"/>
    <property type="match status" value="1"/>
</dbReference>
<dbReference type="PANTHER" id="PTHR12029">
    <property type="entry name" value="RNA METHYLTRANSFERASE"/>
    <property type="match status" value="1"/>
</dbReference>
<dbReference type="Gene3D" id="3.40.1280.10">
    <property type="match status" value="1"/>
</dbReference>
<dbReference type="InterPro" id="IPR029026">
    <property type="entry name" value="tRNA_m1G_MTases_N"/>
</dbReference>
<feature type="region of interest" description="Disordered" evidence="3">
    <location>
        <begin position="769"/>
        <end position="797"/>
    </location>
</feature>
<keyword evidence="1" id="KW-0489">Methyltransferase</keyword>
<feature type="region of interest" description="Disordered" evidence="3">
    <location>
        <begin position="491"/>
        <end position="551"/>
    </location>
</feature>
<feature type="region of interest" description="Disordered" evidence="3">
    <location>
        <begin position="98"/>
        <end position="135"/>
    </location>
</feature>
<feature type="compositionally biased region" description="Basic and acidic residues" evidence="3">
    <location>
        <begin position="1411"/>
        <end position="1420"/>
    </location>
</feature>
<feature type="domain" description="tRNA/rRNA methyltransferase SpoU type" evidence="4">
    <location>
        <begin position="1440"/>
        <end position="1582"/>
    </location>
</feature>
<dbReference type="InterPro" id="IPR044748">
    <property type="entry name" value="Trm3/TARBP1_C"/>
</dbReference>
<feature type="compositionally biased region" description="Basic and acidic residues" evidence="3">
    <location>
        <begin position="124"/>
        <end position="135"/>
    </location>
</feature>
<feature type="compositionally biased region" description="Low complexity" evidence="3">
    <location>
        <begin position="540"/>
        <end position="551"/>
    </location>
</feature>
<organism evidence="5 6">
    <name type="scientific">Dunaliella salina</name>
    <name type="common">Green alga</name>
    <name type="synonym">Protococcus salinus</name>
    <dbReference type="NCBI Taxonomy" id="3046"/>
    <lineage>
        <taxon>Eukaryota</taxon>
        <taxon>Viridiplantae</taxon>
        <taxon>Chlorophyta</taxon>
        <taxon>core chlorophytes</taxon>
        <taxon>Chlorophyceae</taxon>
        <taxon>CS clade</taxon>
        <taxon>Chlamydomonadales</taxon>
        <taxon>Dunaliellaceae</taxon>
        <taxon>Dunaliella</taxon>
    </lineage>
</organism>
<name>A0ABQ7GV75_DUNSA</name>
<evidence type="ECO:0000313" key="6">
    <source>
        <dbReference type="Proteomes" id="UP000815325"/>
    </source>
</evidence>
<feature type="compositionally biased region" description="Polar residues" evidence="3">
    <location>
        <begin position="512"/>
        <end position="538"/>
    </location>
</feature>
<dbReference type="InterPro" id="IPR029028">
    <property type="entry name" value="Alpha/beta_knot_MTases"/>
</dbReference>
<evidence type="ECO:0000259" key="4">
    <source>
        <dbReference type="Pfam" id="PF00588"/>
    </source>
</evidence>
<dbReference type="Pfam" id="PF00588">
    <property type="entry name" value="SpoU_methylase"/>
    <property type="match status" value="1"/>
</dbReference>
<feature type="compositionally biased region" description="Polar residues" evidence="3">
    <location>
        <begin position="927"/>
        <end position="937"/>
    </location>
</feature>
<evidence type="ECO:0000313" key="5">
    <source>
        <dbReference type="EMBL" id="KAF5838524.1"/>
    </source>
</evidence>
<reference evidence="5" key="1">
    <citation type="submission" date="2017-08" db="EMBL/GenBank/DDBJ databases">
        <authorList>
            <person name="Polle J.E."/>
            <person name="Barry K."/>
            <person name="Cushman J."/>
            <person name="Schmutz J."/>
            <person name="Tran D."/>
            <person name="Hathwaick L.T."/>
            <person name="Yim W.C."/>
            <person name="Jenkins J."/>
            <person name="Mckie-Krisberg Z.M."/>
            <person name="Prochnik S."/>
            <person name="Lindquist E."/>
            <person name="Dockter R.B."/>
            <person name="Adam C."/>
            <person name="Molina H."/>
            <person name="Bunkerborg J."/>
            <person name="Jin E."/>
            <person name="Buchheim M."/>
            <person name="Magnuson J."/>
        </authorList>
    </citation>
    <scope>NUCLEOTIDE SEQUENCE</scope>
    <source>
        <strain evidence="5">CCAP 19/18</strain>
    </source>
</reference>
<evidence type="ECO:0000256" key="1">
    <source>
        <dbReference type="ARBA" id="ARBA00022603"/>
    </source>
</evidence>
<dbReference type="PANTHER" id="PTHR12029:SF11">
    <property type="entry name" value="METHYLTRANSFERASE TARBP1-RELATED"/>
    <property type="match status" value="1"/>
</dbReference>
<feature type="compositionally biased region" description="Basic and acidic residues" evidence="3">
    <location>
        <begin position="1301"/>
        <end position="1312"/>
    </location>
</feature>
<protein>
    <recommendedName>
        <fullName evidence="4">tRNA/rRNA methyltransferase SpoU type domain-containing protein</fullName>
    </recommendedName>
</protein>
<feature type="region of interest" description="Disordered" evidence="3">
    <location>
        <begin position="1024"/>
        <end position="1108"/>
    </location>
</feature>
<keyword evidence="6" id="KW-1185">Reference proteome</keyword>
<feature type="region of interest" description="Disordered" evidence="3">
    <location>
        <begin position="1301"/>
        <end position="1327"/>
    </location>
</feature>
<dbReference type="EMBL" id="MU069575">
    <property type="protein sequence ID" value="KAF5838524.1"/>
    <property type="molecule type" value="Genomic_DNA"/>
</dbReference>
<evidence type="ECO:0000256" key="2">
    <source>
        <dbReference type="ARBA" id="ARBA00022679"/>
    </source>
</evidence>
<dbReference type="Proteomes" id="UP000815325">
    <property type="component" value="Unassembled WGS sequence"/>
</dbReference>
<keyword evidence="2" id="KW-0808">Transferase</keyword>
<accession>A0ABQ7GV75</accession>
<comment type="caution">
    <text evidence="5">The sequence shown here is derived from an EMBL/GenBank/DDBJ whole genome shotgun (WGS) entry which is preliminary data.</text>
</comment>
<sequence length="1594" mass="170607">MVQLTPLLQEQGEACMARVWHDALFWERLRVCLAGDDALDQKRGAYLLQRLMPPTCARMPAWKTWLLLHDALDGFAPHLIYTAMAEMDKLHPVCLEPHHKHPAQSSGTCNGIGKASGKQKTKASTKESEADTEGRQIRVHRNLQVQRAGLRQFLQRLWESDAPSPVPDEQGASSASKDAGALLRQGFRHSDVPFGFVAEVLIPAVCKDIHYKGRAIEAWDTQAAARAWLTEWLRHQPEHAQRDFLRHFLATLNTAGAEGFVQGLSVLTGCMASTQDLHKGLSDSDAAASSQDFLATLHILVLRLQNFHNLQPHSQKRDADLRLEVHHCLLHIAHCAAPVGHVRVADAARFISEIPSQGACWHGAQPLLHVLVAVCTSCTEALCSLGKSALGAFLPASASRGVSSSAGDSASEPGGAGCCLSDQRAAREWEQQQLHARAVVEAMGAALVLLARMRPSLPAPRCAKLHSFLDALASTLLPLVASVQAIRPFTSPGAHSDEETSELSAHPGLKTSAPSPTGLSATQPPESQSADSIPSTASMAPPAGSAQPRASAAAQHHFALLGVVQSTCQALCEAAEDASVGAAVSAGLQPHEVLRALLLQLRGIAAGNRGIATRIWGCLDALMSLARKAAPHSRQSSLPAISFGDEPLPGKPPAGQPTFKLRQDVLPQLVLAALEELERGNNGDVLAVLRCFRRAWAQLLEDLGDAQMQEGVTIALVSHPGVEQPSLLDVAWRAVRAVCAAMKASKKKHPALAAAFISALLPPQLIPSPSKHAGTSASGRGHPDAYESQLTDTDAQSPRAACRDSVDFGGLGCLHDAKGPVPWAINCILEWGFSSPSVMLLLSCHLASLIIRRPQLLKIYAPQLQQILMQSADGMDCGSLMRRTLSTPSTEIERELGTVLPSADQAWLFDSLKRLVWHPSHGGSPEGQAQTSHSSSLAVHHARNPGNPTEPASPRKRPVIIFEEGGGWEDVRQPPGPGSATKSTHGTIPAAADVGSSVYDAYAESGSSNGGLKKGIGSAGRLPLSQASCSSQEGAPYSSSNSSGAHSSSSYSLRQGLSMLGRLTGESKPGPGHEGTNSHPGSGGRAAGGLDHGKHGMKSAIGPSGSHVHRSVSEGGWALWRAMLHVASSRTDICTDKVKRDSDTHRLKVRVWQALAVLTSFVQPPHVEASLRSVIALMSSNDAPSVKQYQEATAAALLVKEVHVSIPLLFAGDRTYIQRLFQFLEDNLEFQRLCRNVGLPSMDWNPEGLASPRRLLCGDTALIQQTAETLSFEGAPTTLLDRLIGFLQEEHIRLRKEMDKRAADTEELERQARQRGAPSSGYNSRDHAHGLDFQRKVTTSEQTAAVAGSRQGFWGSGFRHEGSGTGGLYEGLFECGLGDLLVLSESSPSAKGDGDDSVEGQGGEHQGTFRSRADGREQRVGMEAGARASGGGSCSRRQELIVVASLLDKAENLAGLSRTCEVFRAGLLVVPDLKVVSDPLFQTISVTAEKWIPIVEVREGALLEWLQDRKAEGFTCVGLEQTVESCKLPSYSFPNRCVLVLGKEKEGLPPEVIQMLDDSVEIPQLGLIRSLNVHVSGAIAMYEYTRQRACLDHC</sequence>
<gene>
    <name evidence="5" type="ORF">DUNSADRAFT_2721</name>
</gene>
<dbReference type="CDD" id="cd18091">
    <property type="entry name" value="SpoU-like_TRM3-like"/>
    <property type="match status" value="1"/>
</dbReference>
<proteinExistence type="predicted"/>
<feature type="compositionally biased region" description="Low complexity" evidence="3">
    <location>
        <begin position="1038"/>
        <end position="1052"/>
    </location>
</feature>
<dbReference type="InterPro" id="IPR045330">
    <property type="entry name" value="TRM3/TARBP1"/>
</dbReference>
<feature type="region of interest" description="Disordered" evidence="3">
    <location>
        <begin position="920"/>
        <end position="988"/>
    </location>
</feature>
<feature type="region of interest" description="Disordered" evidence="3">
    <location>
        <begin position="1386"/>
        <end position="1433"/>
    </location>
</feature>
<evidence type="ECO:0000256" key="3">
    <source>
        <dbReference type="SAM" id="MobiDB-lite"/>
    </source>
</evidence>